<dbReference type="EMBL" id="LWMN01000002">
    <property type="protein sequence ID" value="OAQ56738.1"/>
    <property type="molecule type" value="Genomic_DNA"/>
</dbReference>
<evidence type="ECO:0000313" key="3">
    <source>
        <dbReference type="EMBL" id="OAQ56738.1"/>
    </source>
</evidence>
<sequence length="208" mass="23491">MNEYLSEVLNELQEIPEADRFDLIQYYEEYFLDSGKTVDEILEEYGTPKQFALKLKINYFSEADDLGQEEVQQSSPKRQMRLIWLIVLGLFASPILIPLALLFVAVLVGLIIALFAVIFSIYVVCIVILGVGVVMTLAGLMVLGQSIVSGLFFVGLGLFATGAAIFFTPILVRLTKWLAQLIMRFVKWVGRRFVTRRGLHPTHDGNER</sequence>
<protein>
    <submittedName>
        <fullName evidence="2">Membrane protein</fullName>
    </submittedName>
</protein>
<dbReference type="EMBL" id="BJUG01000005">
    <property type="protein sequence ID" value="GEK36960.1"/>
    <property type="molecule type" value="Genomic_DNA"/>
</dbReference>
<dbReference type="RefSeq" id="WP_067481402.1">
    <property type="nucleotide sequence ID" value="NZ_BJUG01000005.1"/>
</dbReference>
<reference evidence="2 5" key="2">
    <citation type="submission" date="2019-07" db="EMBL/GenBank/DDBJ databases">
        <title>Whole genome shotgun sequence of Enterococcus thailandicus NBRC 101867.</title>
        <authorList>
            <person name="Hosoyama A."/>
            <person name="Uohara A."/>
            <person name="Ohji S."/>
            <person name="Ichikawa N."/>
        </authorList>
    </citation>
    <scope>NUCLEOTIDE SEQUENCE [LARGE SCALE GENOMIC DNA]</scope>
    <source>
        <strain evidence="2 5">NBRC 101867</strain>
    </source>
</reference>
<evidence type="ECO:0000256" key="1">
    <source>
        <dbReference type="SAM" id="Phobius"/>
    </source>
</evidence>
<dbReference type="Proteomes" id="UP000078516">
    <property type="component" value="Unassembled WGS sequence"/>
</dbReference>
<keyword evidence="4" id="KW-1185">Reference proteome</keyword>
<dbReference type="AlphaFoldDB" id="A0A179EU56"/>
<dbReference type="Proteomes" id="UP000321361">
    <property type="component" value="Unassembled WGS sequence"/>
</dbReference>
<keyword evidence="1" id="KW-0472">Membrane</keyword>
<organism evidence="3 4">
    <name type="scientific">Enterococcus thailandicus</name>
    <dbReference type="NCBI Taxonomy" id="417368"/>
    <lineage>
        <taxon>Bacteria</taxon>
        <taxon>Bacillati</taxon>
        <taxon>Bacillota</taxon>
        <taxon>Bacilli</taxon>
        <taxon>Lactobacillales</taxon>
        <taxon>Enterococcaceae</taxon>
        <taxon>Enterococcus</taxon>
    </lineage>
</organism>
<keyword evidence="1" id="KW-1133">Transmembrane helix</keyword>
<keyword evidence="1" id="KW-0812">Transmembrane</keyword>
<evidence type="ECO:0000313" key="4">
    <source>
        <dbReference type="Proteomes" id="UP000078516"/>
    </source>
</evidence>
<feature type="transmembrane region" description="Helical" evidence="1">
    <location>
        <begin position="121"/>
        <end position="143"/>
    </location>
</feature>
<comment type="caution">
    <text evidence="3">The sequence shown here is derived from an EMBL/GenBank/DDBJ whole genome shotgun (WGS) entry which is preliminary data.</text>
</comment>
<reference evidence="3 4" key="1">
    <citation type="submission" date="2016-04" db="EMBL/GenBank/DDBJ databases">
        <title>Draft genome of an Enterococcus thailandicus strain isolated from bovine feces.</title>
        <authorList>
            <person name="Beukers A.G."/>
            <person name="Zaheer R."/>
            <person name="Goji N."/>
            <person name="Cook S.R."/>
            <person name="Amoako K."/>
            <person name="Chaves A.V."/>
            <person name="Ward M.P."/>
            <person name="Mcallister T.A."/>
        </authorList>
    </citation>
    <scope>NUCLEOTIDE SEQUENCE [LARGE SCALE GENOMIC DNA]</scope>
    <source>
        <strain evidence="3 4">F0711D 46</strain>
    </source>
</reference>
<accession>A0A179EU56</accession>
<proteinExistence type="predicted"/>
<feature type="transmembrane region" description="Helical" evidence="1">
    <location>
        <begin position="82"/>
        <end position="115"/>
    </location>
</feature>
<dbReference type="OrthoDB" id="2194328at2"/>
<dbReference type="Pfam" id="PF22564">
    <property type="entry name" value="HAAS"/>
    <property type="match status" value="1"/>
</dbReference>
<evidence type="ECO:0000313" key="2">
    <source>
        <dbReference type="EMBL" id="GEK36960.1"/>
    </source>
</evidence>
<feature type="transmembrane region" description="Helical" evidence="1">
    <location>
        <begin position="150"/>
        <end position="172"/>
    </location>
</feature>
<name>A0A179EU56_ENTTH</name>
<gene>
    <name evidence="3" type="ORF">A6E74_11420</name>
    <name evidence="2" type="ORF">ETH01_12470</name>
</gene>
<evidence type="ECO:0000313" key="5">
    <source>
        <dbReference type="Proteomes" id="UP000321361"/>
    </source>
</evidence>